<dbReference type="GO" id="GO:0008270">
    <property type="term" value="F:zinc ion binding"/>
    <property type="evidence" value="ECO:0007669"/>
    <property type="project" value="InterPro"/>
</dbReference>
<dbReference type="Proteomes" id="UP001152795">
    <property type="component" value="Unassembled WGS sequence"/>
</dbReference>
<keyword evidence="2" id="KW-1185">Reference proteome</keyword>
<comment type="caution">
    <text evidence="1">The sequence shown here is derived from an EMBL/GenBank/DDBJ whole genome shotgun (WGS) entry which is preliminary data.</text>
</comment>
<dbReference type="Pfam" id="PF04434">
    <property type="entry name" value="SWIM"/>
    <property type="match status" value="1"/>
</dbReference>
<dbReference type="PANTHER" id="PTHR47526:SF3">
    <property type="entry name" value="PHD-TYPE DOMAIN-CONTAINING PROTEIN"/>
    <property type="match status" value="1"/>
</dbReference>
<dbReference type="PROSITE" id="PS50966">
    <property type="entry name" value="ZF_SWIM"/>
    <property type="match status" value="1"/>
</dbReference>
<evidence type="ECO:0000313" key="2">
    <source>
        <dbReference type="Proteomes" id="UP001152795"/>
    </source>
</evidence>
<dbReference type="InterPro" id="IPR007527">
    <property type="entry name" value="Znf_SWIM"/>
</dbReference>
<dbReference type="EMBL" id="CACRXK020019471">
    <property type="protein sequence ID" value="CAB4033694.1"/>
    <property type="molecule type" value="Genomic_DNA"/>
</dbReference>
<keyword evidence="1" id="KW-0347">Helicase</keyword>
<name>A0A7D9JNW9_PARCT</name>
<keyword evidence="1" id="KW-0378">Hydrolase</keyword>
<dbReference type="OrthoDB" id="5968059at2759"/>
<dbReference type="AlphaFoldDB" id="A0A7D9JNW9"/>
<keyword evidence="1" id="KW-0067">ATP-binding</keyword>
<protein>
    <submittedName>
        <fullName evidence="1">ATP-dependent DNA helicase PIF1</fullName>
    </submittedName>
</protein>
<accession>A0A7D9JNW9</accession>
<proteinExistence type="predicted"/>
<reference evidence="1" key="1">
    <citation type="submission" date="2020-04" db="EMBL/GenBank/DDBJ databases">
        <authorList>
            <person name="Alioto T."/>
            <person name="Alioto T."/>
            <person name="Gomez Garrido J."/>
        </authorList>
    </citation>
    <scope>NUCLEOTIDE SEQUENCE</scope>
    <source>
        <strain evidence="1">A484AB</strain>
    </source>
</reference>
<keyword evidence="1" id="KW-0547">Nucleotide-binding</keyword>
<organism evidence="1 2">
    <name type="scientific">Paramuricea clavata</name>
    <name type="common">Red gorgonian</name>
    <name type="synonym">Violescent sea-whip</name>
    <dbReference type="NCBI Taxonomy" id="317549"/>
    <lineage>
        <taxon>Eukaryota</taxon>
        <taxon>Metazoa</taxon>
        <taxon>Cnidaria</taxon>
        <taxon>Anthozoa</taxon>
        <taxon>Octocorallia</taxon>
        <taxon>Malacalcyonacea</taxon>
        <taxon>Plexauridae</taxon>
        <taxon>Paramuricea</taxon>
    </lineage>
</organism>
<gene>
    <name evidence="1" type="ORF">PACLA_8A083872</name>
</gene>
<dbReference type="GO" id="GO:0004386">
    <property type="term" value="F:helicase activity"/>
    <property type="evidence" value="ECO:0007669"/>
    <property type="project" value="UniProtKB-KW"/>
</dbReference>
<dbReference type="PANTHER" id="PTHR47526">
    <property type="entry name" value="ATP-DEPENDENT DNA HELICASE"/>
    <property type="match status" value="1"/>
</dbReference>
<evidence type="ECO:0000313" key="1">
    <source>
        <dbReference type="EMBL" id="CAB4033694.1"/>
    </source>
</evidence>
<sequence>MGASGTVVCRCESAEVRPISPVVNMFRLDKDEVDLDDDGASFPHSETKGWTKLLQDIPPFIHQKLENKMVNNSRTMPDTVAPKARRNMKKGYGLWKEGYVNNVQDKANIQYQKSGEVEYAKCTCKAGQGGCCKHVAALLYTLLDFINLSLSMIPENLTCTQVAQKWSIPSGCRKTLNKAVKFDELLFRKAQYNKINTKIHSSTIREKYCSTPPNAQTVTKDDIQSMANVLREAERASVLCDTIESNNYEPCDMFETSCAKGKRTKSKLDLETVDPNTDKLLVDKIFTSVPCEFDQTVKLGSDEKKQMETLVLVTPDQAKDICLKTIDQSSSAQWYVERSVRI</sequence>